<dbReference type="Proteomes" id="UP001501721">
    <property type="component" value="Unassembled WGS sequence"/>
</dbReference>
<evidence type="ECO:0000313" key="2">
    <source>
        <dbReference type="EMBL" id="GAA2465320.1"/>
    </source>
</evidence>
<proteinExistence type="inferred from homology"/>
<name>A0ABN3KLH9_9ACTN</name>
<organism evidence="2 3">
    <name type="scientific">Streptomyces graminearus</name>
    <dbReference type="NCBI Taxonomy" id="284030"/>
    <lineage>
        <taxon>Bacteria</taxon>
        <taxon>Bacillati</taxon>
        <taxon>Actinomycetota</taxon>
        <taxon>Actinomycetes</taxon>
        <taxon>Kitasatosporales</taxon>
        <taxon>Streptomycetaceae</taxon>
        <taxon>Streptomyces</taxon>
    </lineage>
</organism>
<dbReference type="Pfam" id="PF17074">
    <property type="entry name" value="Darcynin"/>
    <property type="match status" value="1"/>
</dbReference>
<dbReference type="EMBL" id="BAAATL010000001">
    <property type="protein sequence ID" value="GAA2465320.1"/>
    <property type="molecule type" value="Genomic_DNA"/>
</dbReference>
<gene>
    <name evidence="2" type="ORF">GCM10010422_02440</name>
</gene>
<evidence type="ECO:0000256" key="1">
    <source>
        <dbReference type="ARBA" id="ARBA00006869"/>
    </source>
</evidence>
<evidence type="ECO:0000313" key="3">
    <source>
        <dbReference type="Proteomes" id="UP001501721"/>
    </source>
</evidence>
<comment type="similarity">
    <text evidence="1">Belongs to the darcynin family.</text>
</comment>
<accession>A0ABN3KLH9</accession>
<reference evidence="2 3" key="1">
    <citation type="journal article" date="2019" name="Int. J. Syst. Evol. Microbiol.">
        <title>The Global Catalogue of Microorganisms (GCM) 10K type strain sequencing project: providing services to taxonomists for standard genome sequencing and annotation.</title>
        <authorList>
            <consortium name="The Broad Institute Genomics Platform"/>
            <consortium name="The Broad Institute Genome Sequencing Center for Infectious Disease"/>
            <person name="Wu L."/>
            <person name="Ma J."/>
        </authorList>
    </citation>
    <scope>NUCLEOTIDE SEQUENCE [LARGE SCALE GENOMIC DNA]</scope>
    <source>
        <strain evidence="2 3">JCM 6923</strain>
    </source>
</reference>
<keyword evidence="3" id="KW-1185">Reference proteome</keyword>
<dbReference type="InterPro" id="IPR031409">
    <property type="entry name" value="Darcynin"/>
</dbReference>
<comment type="caution">
    <text evidence="2">The sequence shown here is derived from an EMBL/GenBank/DDBJ whole genome shotgun (WGS) entry which is preliminary data.</text>
</comment>
<protein>
    <submittedName>
        <fullName evidence="2">Darcynin</fullName>
    </submittedName>
</protein>
<sequence length="131" mass="14919">MTMDTTGDPVDTTGDTEPPVTAFMLVKTTPEWLALTVQERVDAFTTQVLPAVEARTTGVRSRFYDTEFYSARVTDVWVWEAKDHRAYQLLVDALRETPFWDRYFEIVDLLVGTENGYARTYGLEPVATIVT</sequence>